<evidence type="ECO:0000313" key="3">
    <source>
        <dbReference type="Proteomes" id="UP001139451"/>
    </source>
</evidence>
<organism evidence="2 3">
    <name type="scientific">Sphingomonas tagetis</name>
    <dbReference type="NCBI Taxonomy" id="2949092"/>
    <lineage>
        <taxon>Bacteria</taxon>
        <taxon>Pseudomonadati</taxon>
        <taxon>Pseudomonadota</taxon>
        <taxon>Alphaproteobacteria</taxon>
        <taxon>Sphingomonadales</taxon>
        <taxon>Sphingomonadaceae</taxon>
        <taxon>Sphingomonas</taxon>
    </lineage>
</organism>
<keyword evidence="1" id="KW-0812">Transmembrane</keyword>
<protein>
    <submittedName>
        <fullName evidence="2">Peptidase</fullName>
    </submittedName>
</protein>
<dbReference type="Proteomes" id="UP001139451">
    <property type="component" value="Unassembled WGS sequence"/>
</dbReference>
<feature type="transmembrane region" description="Helical" evidence="1">
    <location>
        <begin position="57"/>
        <end position="75"/>
    </location>
</feature>
<dbReference type="AlphaFoldDB" id="A0A9X2KNG0"/>
<comment type="caution">
    <text evidence="2">The sequence shown here is derived from an EMBL/GenBank/DDBJ whole genome shotgun (WGS) entry which is preliminary data.</text>
</comment>
<keyword evidence="1" id="KW-1133">Transmembrane helix</keyword>
<evidence type="ECO:0000256" key="1">
    <source>
        <dbReference type="SAM" id="Phobius"/>
    </source>
</evidence>
<dbReference type="InterPro" id="IPR036286">
    <property type="entry name" value="LexA/Signal_pep-like_sf"/>
</dbReference>
<reference evidence="2" key="1">
    <citation type="submission" date="2022-05" db="EMBL/GenBank/DDBJ databases">
        <title>Sphingomonas sp. strain MG17 Genome sequencing and assembly.</title>
        <authorList>
            <person name="Kim I."/>
        </authorList>
    </citation>
    <scope>NUCLEOTIDE SEQUENCE</scope>
    <source>
        <strain evidence="2">MG17</strain>
    </source>
</reference>
<sequence>MNIGALAAPRRSVMLRLCWLSLNLAASATRWLAALPRDAAAALAADGDRARATKRLFWAILLAVSAGLLSASLLGRVTLVMSPSIDAWAVAPAPGAIRKGDLVQFTLSHPIAGPTPVSVTKYALCMPGERLRIAKRPASDTHATASFFCNNAPLGISLRRGRGGVLLSPASNSGIIPHGLVYVGSLHAHGFDSRYFGLVPIERLKRMERLF</sequence>
<dbReference type="SUPFAM" id="SSF51306">
    <property type="entry name" value="LexA/Signal peptidase"/>
    <property type="match status" value="1"/>
</dbReference>
<evidence type="ECO:0000313" key="2">
    <source>
        <dbReference type="EMBL" id="MCP3732747.1"/>
    </source>
</evidence>
<name>A0A9X2KNG0_9SPHN</name>
<dbReference type="EMBL" id="JAMLDX010000022">
    <property type="protein sequence ID" value="MCP3732747.1"/>
    <property type="molecule type" value="Genomic_DNA"/>
</dbReference>
<keyword evidence="3" id="KW-1185">Reference proteome</keyword>
<accession>A0A9X2KNG0</accession>
<proteinExistence type="predicted"/>
<gene>
    <name evidence="2" type="ORF">M9978_20215</name>
</gene>
<keyword evidence="1" id="KW-0472">Membrane</keyword>